<feature type="region of interest" description="Disordered" evidence="7">
    <location>
        <begin position="193"/>
        <end position="219"/>
    </location>
</feature>
<comment type="catalytic activity">
    <reaction evidence="6">
        <text>precorrin-2 + NAD(+) = sirohydrochlorin + NADH + 2 H(+)</text>
        <dbReference type="Rhea" id="RHEA:15613"/>
        <dbReference type="ChEBI" id="CHEBI:15378"/>
        <dbReference type="ChEBI" id="CHEBI:57540"/>
        <dbReference type="ChEBI" id="CHEBI:57945"/>
        <dbReference type="ChEBI" id="CHEBI:58351"/>
        <dbReference type="ChEBI" id="CHEBI:58827"/>
        <dbReference type="EC" id="1.3.1.76"/>
    </reaction>
</comment>
<evidence type="ECO:0000256" key="3">
    <source>
        <dbReference type="ARBA" id="ARBA00023002"/>
    </source>
</evidence>
<dbReference type="Proteomes" id="UP000070442">
    <property type="component" value="Unassembled WGS sequence"/>
</dbReference>
<dbReference type="Pfam" id="PF13241">
    <property type="entry name" value="NAD_binding_7"/>
    <property type="match status" value="1"/>
</dbReference>
<accession>A0A134AGI3</accession>
<dbReference type="NCBIfam" id="TIGR01470">
    <property type="entry name" value="cysG_Nterm"/>
    <property type="match status" value="1"/>
</dbReference>
<dbReference type="EMBL" id="LSDG01000027">
    <property type="protein sequence ID" value="KXB66650.1"/>
    <property type="molecule type" value="Genomic_DNA"/>
</dbReference>
<dbReference type="AlphaFoldDB" id="A0A134AGI3"/>
<evidence type="ECO:0000256" key="7">
    <source>
        <dbReference type="SAM" id="MobiDB-lite"/>
    </source>
</evidence>
<organism evidence="8 9">
    <name type="scientific">Aedoeadaptatus coxii</name>
    <dbReference type="NCBI Taxonomy" id="755172"/>
    <lineage>
        <taxon>Bacteria</taxon>
        <taxon>Bacillati</taxon>
        <taxon>Bacillota</taxon>
        <taxon>Tissierellia</taxon>
        <taxon>Tissierellales</taxon>
        <taxon>Peptoniphilaceae</taxon>
        <taxon>Aedoeadaptatus</taxon>
    </lineage>
</organism>
<dbReference type="UniPathway" id="UPA00262">
    <property type="reaction ID" value="UER00222"/>
</dbReference>
<dbReference type="InterPro" id="IPR028161">
    <property type="entry name" value="Met8-like"/>
</dbReference>
<evidence type="ECO:0000313" key="9">
    <source>
        <dbReference type="Proteomes" id="UP000070442"/>
    </source>
</evidence>
<evidence type="ECO:0000313" key="8">
    <source>
        <dbReference type="EMBL" id="KXB66650.1"/>
    </source>
</evidence>
<dbReference type="GO" id="GO:0043115">
    <property type="term" value="F:precorrin-2 dehydrogenase activity"/>
    <property type="evidence" value="ECO:0007669"/>
    <property type="project" value="UniProtKB-EC"/>
</dbReference>
<dbReference type="InterPro" id="IPR036291">
    <property type="entry name" value="NAD(P)-bd_dom_sf"/>
</dbReference>
<keyword evidence="9" id="KW-1185">Reference proteome</keyword>
<gene>
    <name evidence="8" type="ORF">HMPREF1863_01032</name>
</gene>
<dbReference type="GO" id="GO:0004325">
    <property type="term" value="F:ferrochelatase activity"/>
    <property type="evidence" value="ECO:0007669"/>
    <property type="project" value="InterPro"/>
</dbReference>
<dbReference type="InterPro" id="IPR006367">
    <property type="entry name" value="Sirohaem_synthase_N"/>
</dbReference>
<name>A0A134AGI3_9FIRM</name>
<comment type="pathway">
    <text evidence="1">Porphyrin-containing compound metabolism; siroheme biosynthesis; sirohydrochlorin from precorrin-2: step 1/1.</text>
</comment>
<dbReference type="OrthoDB" id="9773765at2"/>
<dbReference type="Gene3D" id="3.40.50.720">
    <property type="entry name" value="NAD(P)-binding Rossmann-like Domain"/>
    <property type="match status" value="1"/>
</dbReference>
<evidence type="ECO:0000256" key="6">
    <source>
        <dbReference type="ARBA" id="ARBA00047561"/>
    </source>
</evidence>
<evidence type="ECO:0000256" key="2">
    <source>
        <dbReference type="ARBA" id="ARBA00012400"/>
    </source>
</evidence>
<evidence type="ECO:0000256" key="4">
    <source>
        <dbReference type="ARBA" id="ARBA00023027"/>
    </source>
</evidence>
<dbReference type="GO" id="GO:0019354">
    <property type="term" value="P:siroheme biosynthetic process"/>
    <property type="evidence" value="ECO:0007669"/>
    <property type="project" value="UniProtKB-UniPathway"/>
</dbReference>
<evidence type="ECO:0000256" key="5">
    <source>
        <dbReference type="ARBA" id="ARBA00023244"/>
    </source>
</evidence>
<comment type="caution">
    <text evidence="8">The sequence shown here is derived from an EMBL/GenBank/DDBJ whole genome shotgun (WGS) entry which is preliminary data.</text>
</comment>
<dbReference type="SUPFAM" id="SSF51735">
    <property type="entry name" value="NAD(P)-binding Rossmann-fold domains"/>
    <property type="match status" value="1"/>
</dbReference>
<keyword evidence="4" id="KW-0520">NAD</keyword>
<dbReference type="PANTHER" id="PTHR35330:SF1">
    <property type="entry name" value="SIROHEME BIOSYNTHESIS PROTEIN MET8"/>
    <property type="match status" value="1"/>
</dbReference>
<reference evidence="9" key="1">
    <citation type="submission" date="2016-01" db="EMBL/GenBank/DDBJ databases">
        <authorList>
            <person name="Mitreva M."/>
            <person name="Pepin K.H."/>
            <person name="Mihindukulasuriya K.A."/>
            <person name="Fulton R."/>
            <person name="Fronick C."/>
            <person name="O'Laughlin M."/>
            <person name="Miner T."/>
            <person name="Herter B."/>
            <person name="Rosa B.A."/>
            <person name="Cordes M."/>
            <person name="Tomlinson C."/>
            <person name="Wollam A."/>
            <person name="Palsikar V.B."/>
            <person name="Mardis E.R."/>
            <person name="Wilson R.K."/>
        </authorList>
    </citation>
    <scope>NUCLEOTIDE SEQUENCE [LARGE SCALE GENOMIC DNA]</scope>
    <source>
        <strain evidence="9">DNF00729</strain>
    </source>
</reference>
<dbReference type="EC" id="1.3.1.76" evidence="2"/>
<dbReference type="SUPFAM" id="SSF75615">
    <property type="entry name" value="Siroheme synthase middle domains-like"/>
    <property type="match status" value="1"/>
</dbReference>
<evidence type="ECO:0000256" key="1">
    <source>
        <dbReference type="ARBA" id="ARBA00005010"/>
    </source>
</evidence>
<keyword evidence="5" id="KW-0627">Porphyrin biosynthesis</keyword>
<proteinExistence type="predicted"/>
<keyword evidence="3" id="KW-0560">Oxidoreductase</keyword>
<dbReference type="STRING" id="755172.HMPREF1863_01032"/>
<protein>
    <recommendedName>
        <fullName evidence="2">precorrin-2 dehydrogenase</fullName>
        <ecNumber evidence="2">1.3.1.76</ecNumber>
    </recommendedName>
</protein>
<dbReference type="RefSeq" id="WP_068367916.1">
    <property type="nucleotide sequence ID" value="NZ_KQ960175.1"/>
</dbReference>
<dbReference type="PANTHER" id="PTHR35330">
    <property type="entry name" value="SIROHEME BIOSYNTHESIS PROTEIN MET8"/>
    <property type="match status" value="1"/>
</dbReference>
<sequence>MRFYPISVDTKNKKVLVIGGGRGAYIKIKGLLTSEFLIYCLSKEFSDELRTLAEENSERIFLKELEIDEDFRFFAYDYLILATNDDGLNKRLMKRAKVSSVPVLSLNDQSNSDFHLMANVSKGPLFVTIQTGNPSLSQFIKRDMEEFIDGYSEEKLNLMNDIRKRLIEENSPYISKLMTELWEKEKISSTFWEDRIEDSNRNEKKSTGDHAGEDRRPNS</sequence>
<dbReference type="PATRIC" id="fig|755172.3.peg.991"/>